<evidence type="ECO:0000259" key="5">
    <source>
        <dbReference type="Pfam" id="PF05157"/>
    </source>
</evidence>
<keyword evidence="2" id="KW-0547">Nucleotide-binding</keyword>
<dbReference type="Gene3D" id="3.30.450.90">
    <property type="match status" value="1"/>
</dbReference>
<evidence type="ECO:0000256" key="1">
    <source>
        <dbReference type="ARBA" id="ARBA00006611"/>
    </source>
</evidence>
<keyword evidence="7" id="KW-1185">Reference proteome</keyword>
<proteinExistence type="inferred from homology"/>
<dbReference type="KEGG" id="ggr:HKW67_01340"/>
<dbReference type="InterPro" id="IPR037257">
    <property type="entry name" value="T2SS_E_N_sf"/>
</dbReference>
<dbReference type="PANTHER" id="PTHR30258:SF1">
    <property type="entry name" value="PROTEIN TRANSPORT PROTEIN HOFB HOMOLOG"/>
    <property type="match status" value="1"/>
</dbReference>
<evidence type="ECO:0000313" key="6">
    <source>
        <dbReference type="EMBL" id="QJR34255.1"/>
    </source>
</evidence>
<evidence type="ECO:0000313" key="7">
    <source>
        <dbReference type="Proteomes" id="UP000500938"/>
    </source>
</evidence>
<dbReference type="CDD" id="cd01129">
    <property type="entry name" value="PulE-GspE-like"/>
    <property type="match status" value="1"/>
</dbReference>
<dbReference type="Pfam" id="PF05157">
    <property type="entry name" value="MshEN"/>
    <property type="match status" value="1"/>
</dbReference>
<evidence type="ECO:0000256" key="2">
    <source>
        <dbReference type="ARBA" id="ARBA00022741"/>
    </source>
</evidence>
<dbReference type="Gene3D" id="3.30.300.160">
    <property type="entry name" value="Type II secretion system, protein E, N-terminal domain"/>
    <property type="match status" value="1"/>
</dbReference>
<evidence type="ECO:0000259" key="4">
    <source>
        <dbReference type="Pfam" id="PF00437"/>
    </source>
</evidence>
<sequence>MAATVSPLSGRATERLGDLLVKEGLLTREQLAKALQEQSNTPGQRIGLTVVKMGMVPETEVVRMLARQYRMPAVDLARFEVDTRLLKLIPAELASKHTVLPLKRDGRQLTVAIADPTAMSVIDDLKFITRYDIVPVLAGEYSMRAAIEKHYEANEVHMQSLLQDIAAAEEDDVEVLEAQEDAQDASVLAAQVDEAPVVKLINAILVDAVHKGASDIHFECFEHELRVRYRIDGALAEVMKPPLKMRAALISRFKIMASLNIAERRVPQDGRIKLKVGKKVIDFRVSVLPTLFGEKVVLRILDKGNLTLDLEKFGIEPRAERELMEAISNPYGMVLVTGPTGSGKTTTLYSALSKINNGDTNIMTAEDPVEYNLFGINQVQVRTEIGMTFAAALKAFLRQDPNVIMVGEIRDLETGGIAIKAALTGHMVMSTLHTNSAPETITRLLDMGLEPFNVASALNLILAQRLVRRICSKCKVKYEPDAAEFAGAKVKSTTTMRELKFTDEALDNAKSRATPEAVPFLTNLSLDTTIGELPYFKGHGCDACGGTGLKGRQGLYEVMFLTQTLKKLVMQNADVQVLRNAAIDEGMLSLRMDGWLKVLKGVTTLDQVIRETAS</sequence>
<dbReference type="GO" id="GO:0005886">
    <property type="term" value="C:plasma membrane"/>
    <property type="evidence" value="ECO:0007669"/>
    <property type="project" value="TreeGrafter"/>
</dbReference>
<dbReference type="GO" id="GO:0016887">
    <property type="term" value="F:ATP hydrolysis activity"/>
    <property type="evidence" value="ECO:0007669"/>
    <property type="project" value="TreeGrafter"/>
</dbReference>
<dbReference type="Gene3D" id="3.40.50.300">
    <property type="entry name" value="P-loop containing nucleotide triphosphate hydrolases"/>
    <property type="match status" value="1"/>
</dbReference>
<dbReference type="EMBL" id="CP053085">
    <property type="protein sequence ID" value="QJR34255.1"/>
    <property type="molecule type" value="Genomic_DNA"/>
</dbReference>
<dbReference type="AlphaFoldDB" id="A0A6M4IJL0"/>
<gene>
    <name evidence="6" type="primary">tadA</name>
    <name evidence="6" type="ORF">HKW67_01340</name>
</gene>
<protein>
    <submittedName>
        <fullName evidence="6">Flp pilus assembly complex ATPase component TadA</fullName>
    </submittedName>
</protein>
<dbReference type="InterPro" id="IPR001482">
    <property type="entry name" value="T2SS/T4SS_dom"/>
</dbReference>
<dbReference type="Gene3D" id="1.10.40.70">
    <property type="match status" value="1"/>
</dbReference>
<dbReference type="InterPro" id="IPR007831">
    <property type="entry name" value="T2SS_GspE_N"/>
</dbReference>
<feature type="domain" description="Type II secretion system protein GspE N-terminal" evidence="5">
    <location>
        <begin position="69"/>
        <end position="153"/>
    </location>
</feature>
<dbReference type="GO" id="GO:0005524">
    <property type="term" value="F:ATP binding"/>
    <property type="evidence" value="ECO:0007669"/>
    <property type="project" value="UniProtKB-KW"/>
</dbReference>
<feature type="domain" description="Bacterial type II secretion system protein E" evidence="4">
    <location>
        <begin position="191"/>
        <end position="610"/>
    </location>
</feature>
<reference evidence="6 7" key="1">
    <citation type="submission" date="2020-05" db="EMBL/GenBank/DDBJ databases">
        <title>Complete genome sequence of Gemmatimonas greenlandica TET16.</title>
        <authorList>
            <person name="Zeng Y."/>
        </authorList>
    </citation>
    <scope>NUCLEOTIDE SEQUENCE [LARGE SCALE GENOMIC DNA]</scope>
    <source>
        <strain evidence="6 7">TET16</strain>
    </source>
</reference>
<dbReference type="SUPFAM" id="SSF52540">
    <property type="entry name" value="P-loop containing nucleoside triphosphate hydrolases"/>
    <property type="match status" value="1"/>
</dbReference>
<comment type="similarity">
    <text evidence="1">Belongs to the GSP E family.</text>
</comment>
<evidence type="ECO:0000256" key="3">
    <source>
        <dbReference type="ARBA" id="ARBA00022840"/>
    </source>
</evidence>
<dbReference type="SUPFAM" id="SSF160246">
    <property type="entry name" value="EspE N-terminal domain-like"/>
    <property type="match status" value="1"/>
</dbReference>
<dbReference type="FunFam" id="3.30.450.90:FF:000001">
    <property type="entry name" value="Type II secretion system ATPase GspE"/>
    <property type="match status" value="1"/>
</dbReference>
<dbReference type="Proteomes" id="UP000500938">
    <property type="component" value="Chromosome"/>
</dbReference>
<accession>A0A6M4IJL0</accession>
<dbReference type="Pfam" id="PF00437">
    <property type="entry name" value="T2SSE"/>
    <property type="match status" value="1"/>
</dbReference>
<name>A0A6M4IJL0_9BACT</name>
<dbReference type="FunFam" id="3.30.300.160:FF:000002">
    <property type="entry name" value="Type II secretion system protein E"/>
    <property type="match status" value="1"/>
</dbReference>
<dbReference type="InterPro" id="IPR027417">
    <property type="entry name" value="P-loop_NTPase"/>
</dbReference>
<keyword evidence="3" id="KW-0067">ATP-binding</keyword>
<dbReference type="PANTHER" id="PTHR30258">
    <property type="entry name" value="TYPE II SECRETION SYSTEM PROTEIN GSPE-RELATED"/>
    <property type="match status" value="1"/>
</dbReference>
<organism evidence="6 7">
    <name type="scientific">Gemmatimonas groenlandica</name>
    <dbReference type="NCBI Taxonomy" id="2732249"/>
    <lineage>
        <taxon>Bacteria</taxon>
        <taxon>Pseudomonadati</taxon>
        <taxon>Gemmatimonadota</taxon>
        <taxon>Gemmatimonadia</taxon>
        <taxon>Gemmatimonadales</taxon>
        <taxon>Gemmatimonadaceae</taxon>
        <taxon>Gemmatimonas</taxon>
    </lineage>
</organism>